<protein>
    <submittedName>
        <fullName evidence="12 14">3-oxo-5-alpha-steroid 4-dehydrogenase family protein-like protein</fullName>
    </submittedName>
</protein>
<evidence type="ECO:0000256" key="7">
    <source>
        <dbReference type="ARBA" id="ARBA00023098"/>
    </source>
</evidence>
<gene>
    <name evidence="12 14" type="ORF">P152DRAFT_515202</name>
</gene>
<feature type="region of interest" description="Disordered" evidence="9">
    <location>
        <begin position="43"/>
        <end position="71"/>
    </location>
</feature>
<evidence type="ECO:0000256" key="5">
    <source>
        <dbReference type="ARBA" id="ARBA00022989"/>
    </source>
</evidence>
<feature type="transmembrane region" description="Helical" evidence="10">
    <location>
        <begin position="274"/>
        <end position="292"/>
    </location>
</feature>
<keyword evidence="7" id="KW-0443">Lipid metabolism</keyword>
<evidence type="ECO:0000256" key="1">
    <source>
        <dbReference type="ARBA" id="ARBA00004141"/>
    </source>
</evidence>
<keyword evidence="13" id="KW-1185">Reference proteome</keyword>
<keyword evidence="8 10" id="KW-0472">Membrane</keyword>
<dbReference type="PANTHER" id="PTHR10556:SF28">
    <property type="entry name" value="VERY-LONG-CHAIN ENOYL-COA REDUCTASE"/>
    <property type="match status" value="1"/>
</dbReference>
<dbReference type="AlphaFoldDB" id="A0A6G1FZV6"/>
<dbReference type="PROSITE" id="PS50244">
    <property type="entry name" value="S5A_REDUCTASE"/>
    <property type="match status" value="1"/>
</dbReference>
<dbReference type="Pfam" id="PF02544">
    <property type="entry name" value="Steroid_dh"/>
    <property type="match status" value="1"/>
</dbReference>
<accession>A0A6G1FZV6</accession>
<evidence type="ECO:0000256" key="2">
    <source>
        <dbReference type="ARBA" id="ARBA00007742"/>
    </source>
</evidence>
<comment type="similarity">
    <text evidence="2">Belongs to the steroid 5-alpha reductase family.</text>
</comment>
<keyword evidence="4 10" id="KW-0812">Transmembrane</keyword>
<dbReference type="InterPro" id="IPR001104">
    <property type="entry name" value="3-oxo-5_a-steroid_4-DH_C"/>
</dbReference>
<keyword evidence="6" id="KW-0560">Oxidoreductase</keyword>
<evidence type="ECO:0000256" key="10">
    <source>
        <dbReference type="SAM" id="Phobius"/>
    </source>
</evidence>
<dbReference type="GO" id="GO:0016020">
    <property type="term" value="C:membrane"/>
    <property type="evidence" value="ECO:0007669"/>
    <property type="project" value="UniProtKB-SubCell"/>
</dbReference>
<sequence>MSEDREITVLTRPRGKPIPRLPDSVPLPISSPTAALYTSLAKSTGHTPHRLRLTKGSDGSPLPNSSTTTLASTGLRDRSVVHVKDLGPQIAWRTVFIVEYLGPLLIHPLLYSLRLSPASPFAPAGVRASELQTASLALVCLHFLKREWETVAVHRFSAATMPARNIVKNSGHYWLLSGLLVAFFTYSPSVSNPISAVAAPGASVWDPLPLAGIALFAVGEGLNLVTHLKLSNLRPAGTTTRGIPRGFPLFETVTCPNYTFELLAWLGMALVNRSWTTVVFAVVAGATMGLWAQKKERRYRKEFKEYKRKRSVMIPFVF</sequence>
<dbReference type="GO" id="GO:0042761">
    <property type="term" value="P:very long-chain fatty acid biosynthetic process"/>
    <property type="evidence" value="ECO:0007669"/>
    <property type="project" value="TreeGrafter"/>
</dbReference>
<dbReference type="EMBL" id="ML975162">
    <property type="protein sequence ID" value="KAF1811211.1"/>
    <property type="molecule type" value="Genomic_DNA"/>
</dbReference>
<evidence type="ECO:0000256" key="3">
    <source>
        <dbReference type="ARBA" id="ARBA00022516"/>
    </source>
</evidence>
<feature type="domain" description="3-oxo-5-alpha-steroid 4-dehydrogenase C-terminal" evidence="11">
    <location>
        <begin position="160"/>
        <end position="318"/>
    </location>
</feature>
<evidence type="ECO:0000313" key="14">
    <source>
        <dbReference type="RefSeq" id="XP_033532842.1"/>
    </source>
</evidence>
<dbReference type="GeneID" id="54423459"/>
<reference evidence="14" key="3">
    <citation type="submission" date="2025-04" db="UniProtKB">
        <authorList>
            <consortium name="RefSeq"/>
        </authorList>
    </citation>
    <scope>IDENTIFICATION</scope>
    <source>
        <strain evidence="14">CBS 781.70</strain>
    </source>
</reference>
<dbReference type="InterPro" id="IPR039357">
    <property type="entry name" value="SRD5A/TECR"/>
</dbReference>
<name>A0A6G1FZV6_9PEZI</name>
<keyword evidence="3" id="KW-0444">Lipid biosynthesis</keyword>
<dbReference type="RefSeq" id="XP_033532842.1">
    <property type="nucleotide sequence ID" value="XM_033682889.1"/>
</dbReference>
<evidence type="ECO:0000313" key="13">
    <source>
        <dbReference type="Proteomes" id="UP000504638"/>
    </source>
</evidence>
<dbReference type="PANTHER" id="PTHR10556">
    <property type="entry name" value="3-OXO-5-ALPHA-STEROID 4-DEHYDROGENASE"/>
    <property type="match status" value="1"/>
</dbReference>
<feature type="region of interest" description="Disordered" evidence="9">
    <location>
        <begin position="1"/>
        <end position="22"/>
    </location>
</feature>
<reference evidence="12 14" key="1">
    <citation type="submission" date="2020-01" db="EMBL/GenBank/DDBJ databases">
        <authorList>
            <consortium name="DOE Joint Genome Institute"/>
            <person name="Haridas S."/>
            <person name="Albert R."/>
            <person name="Binder M."/>
            <person name="Bloem J."/>
            <person name="Labutti K."/>
            <person name="Salamov A."/>
            <person name="Andreopoulos B."/>
            <person name="Baker S.E."/>
            <person name="Barry K."/>
            <person name="Bills G."/>
            <person name="Bluhm B.H."/>
            <person name="Cannon C."/>
            <person name="Castanera R."/>
            <person name="Culley D.E."/>
            <person name="Daum C."/>
            <person name="Ezra D."/>
            <person name="Gonzalez J.B."/>
            <person name="Henrissat B."/>
            <person name="Kuo A."/>
            <person name="Liang C."/>
            <person name="Lipzen A."/>
            <person name="Lutzoni F."/>
            <person name="Magnuson J."/>
            <person name="Mondo S."/>
            <person name="Nolan M."/>
            <person name="Ohm R."/>
            <person name="Pangilinan J."/>
            <person name="Park H.-J."/>
            <person name="Ramirez L."/>
            <person name="Alfaro M."/>
            <person name="Sun H."/>
            <person name="Tritt A."/>
            <person name="Yoshinaga Y."/>
            <person name="Zwiers L.-H."/>
            <person name="Turgeon B.G."/>
            <person name="Goodwin S.B."/>
            <person name="Spatafora J.W."/>
            <person name="Crous P.W."/>
            <person name="Grigoriev I.V."/>
        </authorList>
    </citation>
    <scope>NUCLEOTIDE SEQUENCE</scope>
    <source>
        <strain evidence="12 14">CBS 781.70</strain>
    </source>
</reference>
<proteinExistence type="inferred from homology"/>
<comment type="subcellular location">
    <subcellularLocation>
        <location evidence="1">Membrane</location>
        <topology evidence="1">Multi-pass membrane protein</topology>
    </subcellularLocation>
</comment>
<organism evidence="12">
    <name type="scientific">Eremomyces bilateralis CBS 781.70</name>
    <dbReference type="NCBI Taxonomy" id="1392243"/>
    <lineage>
        <taxon>Eukaryota</taxon>
        <taxon>Fungi</taxon>
        <taxon>Dikarya</taxon>
        <taxon>Ascomycota</taxon>
        <taxon>Pezizomycotina</taxon>
        <taxon>Dothideomycetes</taxon>
        <taxon>Dothideomycetes incertae sedis</taxon>
        <taxon>Eremomycetales</taxon>
        <taxon>Eremomycetaceae</taxon>
        <taxon>Eremomyces</taxon>
    </lineage>
</organism>
<feature type="compositionally biased region" description="Polar residues" evidence="9">
    <location>
        <begin position="62"/>
        <end position="71"/>
    </location>
</feature>
<evidence type="ECO:0000256" key="6">
    <source>
        <dbReference type="ARBA" id="ARBA00023002"/>
    </source>
</evidence>
<dbReference type="Proteomes" id="UP000504638">
    <property type="component" value="Unplaced"/>
</dbReference>
<keyword evidence="5 10" id="KW-1133">Transmembrane helix</keyword>
<dbReference type="Gene3D" id="1.20.120.1630">
    <property type="match status" value="1"/>
</dbReference>
<evidence type="ECO:0000313" key="12">
    <source>
        <dbReference type="EMBL" id="KAF1811211.1"/>
    </source>
</evidence>
<evidence type="ECO:0000256" key="4">
    <source>
        <dbReference type="ARBA" id="ARBA00022692"/>
    </source>
</evidence>
<reference evidence="14" key="2">
    <citation type="submission" date="2020-04" db="EMBL/GenBank/DDBJ databases">
        <authorList>
            <consortium name="NCBI Genome Project"/>
        </authorList>
    </citation>
    <scope>NUCLEOTIDE SEQUENCE</scope>
    <source>
        <strain evidence="14">CBS 781.70</strain>
    </source>
</reference>
<evidence type="ECO:0000256" key="8">
    <source>
        <dbReference type="ARBA" id="ARBA00023136"/>
    </source>
</evidence>
<evidence type="ECO:0000259" key="11">
    <source>
        <dbReference type="Pfam" id="PF02544"/>
    </source>
</evidence>
<dbReference type="OrthoDB" id="540503at2759"/>
<dbReference type="GO" id="GO:0016627">
    <property type="term" value="F:oxidoreductase activity, acting on the CH-CH group of donors"/>
    <property type="evidence" value="ECO:0007669"/>
    <property type="project" value="InterPro"/>
</dbReference>
<evidence type="ECO:0000256" key="9">
    <source>
        <dbReference type="SAM" id="MobiDB-lite"/>
    </source>
</evidence>